<evidence type="ECO:0000256" key="1">
    <source>
        <dbReference type="SAM" id="MobiDB-lite"/>
    </source>
</evidence>
<organism evidence="2 3">
    <name type="scientific">Streptomyces griseomycini</name>
    <dbReference type="NCBI Taxonomy" id="66895"/>
    <lineage>
        <taxon>Bacteria</taxon>
        <taxon>Bacillati</taxon>
        <taxon>Actinomycetota</taxon>
        <taxon>Actinomycetes</taxon>
        <taxon>Kitasatosporales</taxon>
        <taxon>Streptomycetaceae</taxon>
        <taxon>Streptomyces</taxon>
    </lineage>
</organism>
<evidence type="ECO:0000313" key="2">
    <source>
        <dbReference type="EMBL" id="MBB4903567.1"/>
    </source>
</evidence>
<evidence type="ECO:0000313" key="3">
    <source>
        <dbReference type="Proteomes" id="UP000579523"/>
    </source>
</evidence>
<comment type="caution">
    <text evidence="2">The sequence shown here is derived from an EMBL/GenBank/DDBJ whole genome shotgun (WGS) entry which is preliminary data.</text>
</comment>
<feature type="region of interest" description="Disordered" evidence="1">
    <location>
        <begin position="241"/>
        <end position="282"/>
    </location>
</feature>
<gene>
    <name evidence="2" type="ORF">FHS37_007664</name>
</gene>
<keyword evidence="3" id="KW-1185">Reference proteome</keyword>
<accession>A0A7W7VB30</accession>
<dbReference type="Proteomes" id="UP000579523">
    <property type="component" value="Unassembled WGS sequence"/>
</dbReference>
<protein>
    <submittedName>
        <fullName evidence="2">Uncharacterized protein</fullName>
    </submittedName>
</protein>
<name>A0A7W7VB30_9ACTN</name>
<reference evidence="2 3" key="1">
    <citation type="submission" date="2020-08" db="EMBL/GenBank/DDBJ databases">
        <title>Genomic Encyclopedia of Type Strains, Phase III (KMG-III): the genomes of soil and plant-associated and newly described type strains.</title>
        <authorList>
            <person name="Whitman W."/>
        </authorList>
    </citation>
    <scope>NUCLEOTIDE SEQUENCE [LARGE SCALE GENOMIC DNA]</scope>
    <source>
        <strain evidence="2 3">CECT 3273</strain>
    </source>
</reference>
<sequence length="305" mass="32665">MTTSKQLMVQAAARNNAEWCAAMSRSHGLASEFGLQAWTAPARTPRYYPDAVTLVPGTDPAALAARIDTTTPNASVKDSFADLDLSEAGFQVLFEAQWIHRPASTSAVAPALAWDVAGDPDTLRAWALAWDDGNGNANLFRPELLDDPATFVLAGRSASGRVVAGAVASRSDHVVGLSNVFASDGGPDAAWPVVLDAVHWLFPTLPVVGYEHGDDLAAAVRHGFEPVGPLRVWLHGQTSFKSSPSPPFATTVPTGKPEREGGELPDVEPAQGGELRDRRQERAEMVEDRLLRFKTEAKHNLTEGQ</sequence>
<dbReference type="EMBL" id="JACHJI010000034">
    <property type="protein sequence ID" value="MBB4903567.1"/>
    <property type="molecule type" value="Genomic_DNA"/>
</dbReference>
<proteinExistence type="predicted"/>
<dbReference type="AlphaFoldDB" id="A0A7W7VB30"/>